<sequence>MICELQRPGMTALHRVGLAGLSMTLDALEHDPEARATLHAAGLTWTRDERKVELELADGKEQSAMDSLLKLAFQIDKQGFFKLPGLERNTRMGLEQLALLHQCLLGSFLQHGRTRSTGSKANRVIEIGDKRLVLRDFAPITGYSHRNAACSEKDKNGKSKASDLFDIQGRFKTSISIVGWLYPGGTQRHVGFGESTLEEPVELALCLLFAPIGAIFFRLSSRRTGGKARTALVLPTLANLNLYARLRRYVVSNGAIELTAASPTDAALQVALMANAVQLGEELQTQIRVIAFGTVSWAKQQKSRTAAYAITPSHLSGLHNYELACRIFHNQWQTIKAKTDRKGNVKEPEQHFVRPFTAREIIADNVAGQRRWYAGFADWMTNPGTRISLQFERKELYQMTQEAHFDHPNERIFIAACHEAWRRRLGQIGDRARREGIAFSRLASGEYEKIRVALARCKNATSLRSVVTDFWSRAGSLPALQSGWNAILPLLEESEWRKARDLALLALASYQPGNADEAQALAENTATHEEGIEE</sequence>
<proteinExistence type="predicted"/>
<dbReference type="EMBL" id="SWAD01000050">
    <property type="protein sequence ID" value="TMQ76475.1"/>
    <property type="molecule type" value="Genomic_DNA"/>
</dbReference>
<evidence type="ECO:0000313" key="2">
    <source>
        <dbReference type="Proteomes" id="UP000306324"/>
    </source>
</evidence>
<protein>
    <recommendedName>
        <fullName evidence="3">Type I-MYXAN CRISPR-associated Cas8a1/Cmx1</fullName>
    </recommendedName>
</protein>
<dbReference type="Proteomes" id="UP000306324">
    <property type="component" value="Unassembled WGS sequence"/>
</dbReference>
<dbReference type="GO" id="GO:0051607">
    <property type="term" value="P:defense response to virus"/>
    <property type="evidence" value="ECO:0007669"/>
    <property type="project" value="InterPro"/>
</dbReference>
<name>A0A5S4EMG6_9PROT</name>
<keyword evidence="2" id="KW-1185">Reference proteome</keyword>
<dbReference type="InterPro" id="IPR027811">
    <property type="entry name" value="CRISPR-assoc_Csx13_C"/>
</dbReference>
<reference evidence="1 2" key="1">
    <citation type="submission" date="2019-04" db="EMBL/GenBank/DDBJ databases">
        <title>A novel phosphate-accumulating bacterium identified in bioreactor for phosphate removal from wastewater.</title>
        <authorList>
            <person name="Kotlyarov R.Y."/>
            <person name="Beletsky A.V."/>
            <person name="Kallistova A.Y."/>
            <person name="Dorofeev A.G."/>
            <person name="Nikolaev Y.Y."/>
            <person name="Pimenov N.V."/>
            <person name="Ravin N.V."/>
            <person name="Mardanov A.V."/>
        </authorList>
    </citation>
    <scope>NUCLEOTIDE SEQUENCE [LARGE SCALE GENOMIC DNA]</scope>
    <source>
        <strain evidence="1 2">Bin19</strain>
    </source>
</reference>
<evidence type="ECO:0000313" key="1">
    <source>
        <dbReference type="EMBL" id="TMQ76475.1"/>
    </source>
</evidence>
<dbReference type="NCBIfam" id="TIGR03486">
    <property type="entry name" value="cas_csx13_C"/>
    <property type="match status" value="1"/>
</dbReference>
<comment type="caution">
    <text evidence="1">The sequence shown here is derived from an EMBL/GenBank/DDBJ whole genome shotgun (WGS) entry which is preliminary data.</text>
</comment>
<dbReference type="AlphaFoldDB" id="A0A5S4EMG6"/>
<evidence type="ECO:0008006" key="3">
    <source>
        <dbReference type="Google" id="ProtNLM"/>
    </source>
</evidence>
<dbReference type="NCBIfam" id="TIGR03485">
    <property type="entry name" value="cas_csx13_N"/>
    <property type="match status" value="1"/>
</dbReference>
<organism evidence="1 2">
    <name type="scientific">Candidatus Accumulibacter phosphatis</name>
    <dbReference type="NCBI Taxonomy" id="327160"/>
    <lineage>
        <taxon>Bacteria</taxon>
        <taxon>Pseudomonadati</taxon>
        <taxon>Pseudomonadota</taxon>
        <taxon>Betaproteobacteria</taxon>
        <taxon>Candidatus Accumulibacter</taxon>
    </lineage>
</organism>
<gene>
    <name evidence="1" type="ORF">ACCUM_4325</name>
</gene>
<dbReference type="InterPro" id="IPR019989">
    <property type="entry name" value="CRISPR-assoc_Csx13_N"/>
</dbReference>
<accession>A0A5S4EMG6</accession>